<sequence length="142" mass="15394">MDGYSGKRAVDGRVVSKKGSALVLRDNVNNRDRNAQFCSRIGCSGRLNSMKNTQVGYTEKAKSSRTSFRSSSSGKETIGSSSRTFSAVSNARKSSTNPRKKLSSQLETDSSETSSVHDEAEVSELVPPPGKIQRGLHPSFNY</sequence>
<evidence type="ECO:0000313" key="2">
    <source>
        <dbReference type="EMBL" id="KAK3222848.1"/>
    </source>
</evidence>
<protein>
    <submittedName>
        <fullName evidence="2">Uncharacterized protein</fullName>
    </submittedName>
</protein>
<evidence type="ECO:0000256" key="1">
    <source>
        <dbReference type="SAM" id="MobiDB-lite"/>
    </source>
</evidence>
<gene>
    <name evidence="2" type="ORF">Dsin_009873</name>
</gene>
<dbReference type="Proteomes" id="UP001281410">
    <property type="component" value="Unassembled WGS sequence"/>
</dbReference>
<proteinExistence type="predicted"/>
<reference evidence="2" key="1">
    <citation type="journal article" date="2023" name="Plant J.">
        <title>Genome sequences and population genomics provide insights into the demographic history, inbreeding, and mutation load of two 'living fossil' tree species of Dipteronia.</title>
        <authorList>
            <person name="Feng Y."/>
            <person name="Comes H.P."/>
            <person name="Chen J."/>
            <person name="Zhu S."/>
            <person name="Lu R."/>
            <person name="Zhang X."/>
            <person name="Li P."/>
            <person name="Qiu J."/>
            <person name="Olsen K.M."/>
            <person name="Qiu Y."/>
        </authorList>
    </citation>
    <scope>NUCLEOTIDE SEQUENCE</scope>
    <source>
        <strain evidence="2">NBL</strain>
    </source>
</reference>
<name>A0AAE0EC20_9ROSI</name>
<feature type="region of interest" description="Disordered" evidence="1">
    <location>
        <begin position="54"/>
        <end position="142"/>
    </location>
</feature>
<comment type="caution">
    <text evidence="2">The sequence shown here is derived from an EMBL/GenBank/DDBJ whole genome shotgun (WGS) entry which is preliminary data.</text>
</comment>
<evidence type="ECO:0000313" key="3">
    <source>
        <dbReference type="Proteomes" id="UP001281410"/>
    </source>
</evidence>
<feature type="compositionally biased region" description="Polar residues" evidence="1">
    <location>
        <begin position="83"/>
        <end position="114"/>
    </location>
</feature>
<organism evidence="2 3">
    <name type="scientific">Dipteronia sinensis</name>
    <dbReference type="NCBI Taxonomy" id="43782"/>
    <lineage>
        <taxon>Eukaryota</taxon>
        <taxon>Viridiplantae</taxon>
        <taxon>Streptophyta</taxon>
        <taxon>Embryophyta</taxon>
        <taxon>Tracheophyta</taxon>
        <taxon>Spermatophyta</taxon>
        <taxon>Magnoliopsida</taxon>
        <taxon>eudicotyledons</taxon>
        <taxon>Gunneridae</taxon>
        <taxon>Pentapetalae</taxon>
        <taxon>rosids</taxon>
        <taxon>malvids</taxon>
        <taxon>Sapindales</taxon>
        <taxon>Sapindaceae</taxon>
        <taxon>Hippocastanoideae</taxon>
        <taxon>Acereae</taxon>
        <taxon>Dipteronia</taxon>
    </lineage>
</organism>
<dbReference type="AlphaFoldDB" id="A0AAE0EC20"/>
<keyword evidence="3" id="KW-1185">Reference proteome</keyword>
<feature type="compositionally biased region" description="Low complexity" evidence="1">
    <location>
        <begin position="64"/>
        <end position="82"/>
    </location>
</feature>
<accession>A0AAE0EC20</accession>
<dbReference type="EMBL" id="JANJYJ010000003">
    <property type="protein sequence ID" value="KAK3222848.1"/>
    <property type="molecule type" value="Genomic_DNA"/>
</dbReference>